<reference evidence="3 4" key="2">
    <citation type="journal article" date="2016" name="PeerJ">
        <title>Analysis of five complete genome sequences for members of the class Peribacteria in the recently recognized Peregrinibacteria bacterial phylum.</title>
        <authorList>
            <person name="Anantharaman K."/>
            <person name="Brown C.T."/>
            <person name="Burstein D."/>
            <person name="Castelle C.J."/>
            <person name="Probst A.J."/>
            <person name="Thomas B.C."/>
            <person name="Williams K.H."/>
            <person name="Banfield J.F."/>
        </authorList>
    </citation>
    <scope>NUCLEOTIDE SEQUENCE [LARGE SCALE GENOMIC DNA]</scope>
    <source>
        <strain evidence="3">RIFOXYD1_FULL_PER-ii_59_16</strain>
    </source>
</reference>
<keyword evidence="1" id="KW-0812">Transmembrane</keyword>
<protein>
    <submittedName>
        <fullName evidence="3">Group 1 glycosyl transferase</fullName>
    </submittedName>
</protein>
<dbReference type="PANTHER" id="PTHR12526">
    <property type="entry name" value="GLYCOSYLTRANSFERASE"/>
    <property type="match status" value="1"/>
</dbReference>
<evidence type="ECO:0000259" key="2">
    <source>
        <dbReference type="Pfam" id="PF13439"/>
    </source>
</evidence>
<keyword evidence="1" id="KW-0472">Membrane</keyword>
<dbReference type="Pfam" id="PF13439">
    <property type="entry name" value="Glyco_transf_4"/>
    <property type="match status" value="1"/>
</dbReference>
<dbReference type="Gene3D" id="3.40.50.2000">
    <property type="entry name" value="Glycogen Phosphorylase B"/>
    <property type="match status" value="2"/>
</dbReference>
<feature type="domain" description="Glycosyltransferase subfamily 4-like N-terminal" evidence="2">
    <location>
        <begin position="3"/>
        <end position="167"/>
    </location>
</feature>
<keyword evidence="3" id="KW-0808">Transferase</keyword>
<dbReference type="InterPro" id="IPR028098">
    <property type="entry name" value="Glyco_trans_4-like_N"/>
</dbReference>
<gene>
    <name evidence="3" type="ORF">PeribacterD1_0897</name>
</gene>
<accession>A0A0S1SW57</accession>
<accession>A0A0S1SFX7</accession>
<accession>A0A0S1SQ61</accession>
<organism evidence="3 4">
    <name type="scientific">Candidatus Peribacter riflensis</name>
    <dbReference type="NCBI Taxonomy" id="1735162"/>
    <lineage>
        <taxon>Bacteria</taxon>
        <taxon>Candidatus Peregrinibacteriota</taxon>
        <taxon>Candidatus Peribacteria</taxon>
        <taxon>Candidatus Peribacterales</taxon>
        <taxon>Candidatus Peribacteraceae</taxon>
        <taxon>Candidatus Peribacter</taxon>
    </lineage>
</organism>
<accession>A0A0S1SRZ3</accession>
<proteinExistence type="predicted"/>
<evidence type="ECO:0000313" key="4">
    <source>
        <dbReference type="Proteomes" id="UP000069135"/>
    </source>
</evidence>
<dbReference type="Pfam" id="PF13692">
    <property type="entry name" value="Glyco_trans_1_4"/>
    <property type="match status" value="1"/>
</dbReference>
<dbReference type="EMBL" id="CP013065">
    <property type="protein sequence ID" value="ALM13565.1"/>
    <property type="molecule type" value="Genomic_DNA"/>
</dbReference>
<dbReference type="KEGG" id="prf:PeribacterA2_0897"/>
<dbReference type="CDD" id="cd03801">
    <property type="entry name" value="GT4_PimA-like"/>
    <property type="match status" value="1"/>
</dbReference>
<feature type="transmembrane region" description="Helical" evidence="1">
    <location>
        <begin position="120"/>
        <end position="141"/>
    </location>
</feature>
<reference evidence="4" key="1">
    <citation type="submission" date="2015-10" db="EMBL/GenBank/DDBJ databases">
        <title>Analysis of five complete genome sequences for members of the class Peribacteria in the recently recognized Peregrinibacteria bacterial phylum.</title>
        <authorList>
            <person name="Anantharaman K."/>
            <person name="Brown C.T."/>
            <person name="Burstein D."/>
            <person name="Castelle C.J."/>
            <person name="Probst A.J."/>
            <person name="Thomas B.C."/>
            <person name="Williams K.H."/>
            <person name="Banfield J.F."/>
        </authorList>
    </citation>
    <scope>NUCLEOTIDE SEQUENCE [LARGE SCALE GENOMIC DNA]</scope>
</reference>
<feature type="transmembrane region" description="Helical" evidence="1">
    <location>
        <begin position="73"/>
        <end position="92"/>
    </location>
</feature>
<evidence type="ECO:0000313" key="3">
    <source>
        <dbReference type="EMBL" id="ALM13565.1"/>
    </source>
</evidence>
<keyword evidence="1" id="KW-1133">Transmembrane helix</keyword>
<evidence type="ECO:0000256" key="1">
    <source>
        <dbReference type="SAM" id="Phobius"/>
    </source>
</evidence>
<sequence>MVSTVKLAELWQRLGYRVVVACMGSKTGTEVVSPSLTIYRKKDFFIPDPWNYGIAFGFTGLVRRLVRQECPDFIVINKILFWTSLVAIPLALTGRRPIVLTDTFVGITWWPRGLLPKIGAALYAWTLGWLILLCAKHIVLFHPQPERLLKRLCIAHKTEVIPTGIDAAAFFPSPQPSPNGRGGNLTVTYIGRLESVKGVEDFLAAATSIRRDFPGTRVQTVGWYKPDHPLVRQYAGAVEFTGLRHDIPEVLRSTDIFVLPSYSEGLSNALMEAMASGCACVASDVGGNRFLIQNGVSGFLFPAGDREALASHLRRLIEDPAKRRTLAEAARKRIEEQFDWKKVGEQYRHLFAAQQ</sequence>
<dbReference type="Proteomes" id="UP000069135">
    <property type="component" value="Chromosome"/>
</dbReference>
<dbReference type="SUPFAM" id="SSF53756">
    <property type="entry name" value="UDP-Glycosyltransferase/glycogen phosphorylase"/>
    <property type="match status" value="1"/>
</dbReference>
<dbReference type="STRING" id="1735162.PeribacterB2_0899"/>
<dbReference type="GO" id="GO:0016740">
    <property type="term" value="F:transferase activity"/>
    <property type="evidence" value="ECO:0007669"/>
    <property type="project" value="UniProtKB-KW"/>
</dbReference>
<accession>A0A0S1SKJ2</accession>
<dbReference type="AlphaFoldDB" id="A0A0S1SRZ3"/>
<name>A0A0S1SRZ3_9BACT</name>